<dbReference type="PANTHER" id="PTHR22765">
    <property type="entry name" value="RING FINGER AND PROTEASE ASSOCIATED DOMAIN-CONTAINING"/>
    <property type="match status" value="1"/>
</dbReference>
<dbReference type="SUPFAM" id="SSF57850">
    <property type="entry name" value="RING/U-box"/>
    <property type="match status" value="1"/>
</dbReference>
<sequence length="512" mass="56763">MTAEEVHHDVEPTFTLPFPPPIASSRCVSTESAASILSVRSRLNRIKYVLLIDQEKKEAVLQRCSCPRCAGVLRFRRVVEEEDYGVHANNDANWEEDEESLLMMDFPKAGSIRGVTDEEIYEMKSMTKATRRTGDSAARTKSSKKTKDKKMTPTQLAASAEKKKEARTEMAQELAEARKKNVEKRIAKHRRGQMEATLSPFTSSHSVLWRSSQNNHRTKNTTSKPTHLQAANGETIISAPQLGIDTTSDQGRRDYERLLAIMRGDEINPNDYDLLLSLDETVEKKTLELKQVEAFPTLSVQDLADTNNGMCLVCLTPFKDMEDGAQIRKLPCQHMYCKDCIDTWLTSTSQKCPELSCFWTTAGTSEDNHICPTATADNTNGTTANDASLPPPPATETPTASSANTNNNQTNTTTTGECSTITSAIIQSASSDLWSISDLTSSLNKPSEEGGLCIDVVLEQISEVALAVQHFDTIMALQKIYDDLENGASDEEDIKDDILEMYSDFCNFLDSN</sequence>
<evidence type="ECO:0000256" key="4">
    <source>
        <dbReference type="PROSITE-ProRule" id="PRU00175"/>
    </source>
</evidence>
<keyword evidence="2 4" id="KW-0863">Zinc-finger</keyword>
<feature type="region of interest" description="Disordered" evidence="5">
    <location>
        <begin position="127"/>
        <end position="165"/>
    </location>
</feature>
<evidence type="ECO:0000259" key="6">
    <source>
        <dbReference type="PROSITE" id="PS50089"/>
    </source>
</evidence>
<evidence type="ECO:0000313" key="7">
    <source>
        <dbReference type="EMBL" id="CAE4633439.1"/>
    </source>
</evidence>
<protein>
    <recommendedName>
        <fullName evidence="6">RING-type domain-containing protein</fullName>
    </recommendedName>
</protein>
<dbReference type="GO" id="GO:0008270">
    <property type="term" value="F:zinc ion binding"/>
    <property type="evidence" value="ECO:0007669"/>
    <property type="project" value="UniProtKB-KW"/>
</dbReference>
<dbReference type="InterPro" id="IPR001841">
    <property type="entry name" value="Znf_RING"/>
</dbReference>
<feature type="region of interest" description="Disordered" evidence="5">
    <location>
        <begin position="373"/>
        <end position="415"/>
    </location>
</feature>
<dbReference type="GO" id="GO:0061630">
    <property type="term" value="F:ubiquitin protein ligase activity"/>
    <property type="evidence" value="ECO:0007669"/>
    <property type="project" value="TreeGrafter"/>
</dbReference>
<dbReference type="PROSITE" id="PS50089">
    <property type="entry name" value="ZF_RING_2"/>
    <property type="match status" value="1"/>
</dbReference>
<organism evidence="7">
    <name type="scientific">Ditylum brightwellii</name>
    <dbReference type="NCBI Taxonomy" id="49249"/>
    <lineage>
        <taxon>Eukaryota</taxon>
        <taxon>Sar</taxon>
        <taxon>Stramenopiles</taxon>
        <taxon>Ochrophyta</taxon>
        <taxon>Bacillariophyta</taxon>
        <taxon>Mediophyceae</taxon>
        <taxon>Lithodesmiophycidae</taxon>
        <taxon>Lithodesmiales</taxon>
        <taxon>Lithodesmiaceae</taxon>
        <taxon>Ditylum</taxon>
    </lineage>
</organism>
<dbReference type="GO" id="GO:0006511">
    <property type="term" value="P:ubiquitin-dependent protein catabolic process"/>
    <property type="evidence" value="ECO:0007669"/>
    <property type="project" value="TreeGrafter"/>
</dbReference>
<dbReference type="Gene3D" id="3.30.40.10">
    <property type="entry name" value="Zinc/RING finger domain, C3HC4 (zinc finger)"/>
    <property type="match status" value="1"/>
</dbReference>
<dbReference type="InterPro" id="IPR051826">
    <property type="entry name" value="E3_ubiquitin-ligase_domain"/>
</dbReference>
<name>A0A7S4W1E4_9STRA</name>
<dbReference type="PANTHER" id="PTHR22765:SF434">
    <property type="entry name" value="GB|AAD18119.1-RELATED"/>
    <property type="match status" value="1"/>
</dbReference>
<dbReference type="SMART" id="SM00184">
    <property type="entry name" value="RING"/>
    <property type="match status" value="1"/>
</dbReference>
<evidence type="ECO:0000256" key="2">
    <source>
        <dbReference type="ARBA" id="ARBA00022771"/>
    </source>
</evidence>
<keyword evidence="1" id="KW-0479">Metal-binding</keyword>
<feature type="domain" description="RING-type" evidence="6">
    <location>
        <begin position="311"/>
        <end position="353"/>
    </location>
</feature>
<feature type="compositionally biased region" description="Low complexity" evidence="5">
    <location>
        <begin position="396"/>
        <end position="415"/>
    </location>
</feature>
<accession>A0A7S4W1E4</accession>
<evidence type="ECO:0000256" key="5">
    <source>
        <dbReference type="SAM" id="MobiDB-lite"/>
    </source>
</evidence>
<evidence type="ECO:0000256" key="1">
    <source>
        <dbReference type="ARBA" id="ARBA00022723"/>
    </source>
</evidence>
<keyword evidence="3" id="KW-0862">Zinc</keyword>
<dbReference type="AlphaFoldDB" id="A0A7S4W1E4"/>
<dbReference type="InterPro" id="IPR013083">
    <property type="entry name" value="Znf_RING/FYVE/PHD"/>
</dbReference>
<proteinExistence type="predicted"/>
<dbReference type="EMBL" id="HBNS01036732">
    <property type="protein sequence ID" value="CAE4633439.1"/>
    <property type="molecule type" value="Transcribed_RNA"/>
</dbReference>
<dbReference type="Pfam" id="PF13639">
    <property type="entry name" value="zf-RING_2"/>
    <property type="match status" value="1"/>
</dbReference>
<dbReference type="InterPro" id="IPR017907">
    <property type="entry name" value="Znf_RING_CS"/>
</dbReference>
<evidence type="ECO:0000256" key="3">
    <source>
        <dbReference type="ARBA" id="ARBA00022833"/>
    </source>
</evidence>
<gene>
    <name evidence="7" type="ORF">DBRI00130_LOCUS28696</name>
</gene>
<reference evidence="7" key="1">
    <citation type="submission" date="2021-01" db="EMBL/GenBank/DDBJ databases">
        <authorList>
            <person name="Corre E."/>
            <person name="Pelletier E."/>
            <person name="Niang G."/>
            <person name="Scheremetjew M."/>
            <person name="Finn R."/>
            <person name="Kale V."/>
            <person name="Holt S."/>
            <person name="Cochrane G."/>
            <person name="Meng A."/>
            <person name="Brown T."/>
            <person name="Cohen L."/>
        </authorList>
    </citation>
    <scope>NUCLEOTIDE SEQUENCE</scope>
    <source>
        <strain evidence="7">GSO104</strain>
    </source>
</reference>
<dbReference type="PROSITE" id="PS00518">
    <property type="entry name" value="ZF_RING_1"/>
    <property type="match status" value="1"/>
</dbReference>
<feature type="compositionally biased region" description="Low complexity" evidence="5">
    <location>
        <begin position="373"/>
        <end position="388"/>
    </location>
</feature>